<protein>
    <submittedName>
        <fullName evidence="3">Uncharacterized protein</fullName>
    </submittedName>
</protein>
<dbReference type="AlphaFoldDB" id="U6MUS3"/>
<name>U6MUS3_9EIME</name>
<proteinExistence type="predicted"/>
<dbReference type="GeneID" id="25474341"/>
<feature type="compositionally biased region" description="Acidic residues" evidence="2">
    <location>
        <begin position="129"/>
        <end position="145"/>
    </location>
</feature>
<keyword evidence="1" id="KW-0175">Coiled coil</keyword>
<dbReference type="OrthoDB" id="348728at2759"/>
<feature type="coiled-coil region" evidence="1">
    <location>
        <begin position="216"/>
        <end position="250"/>
    </location>
</feature>
<feature type="region of interest" description="Disordered" evidence="2">
    <location>
        <begin position="401"/>
        <end position="423"/>
    </location>
</feature>
<feature type="region of interest" description="Disordered" evidence="2">
    <location>
        <begin position="95"/>
        <end position="145"/>
    </location>
</feature>
<organism evidence="3 4">
    <name type="scientific">Eimeria necatrix</name>
    <dbReference type="NCBI Taxonomy" id="51315"/>
    <lineage>
        <taxon>Eukaryota</taxon>
        <taxon>Sar</taxon>
        <taxon>Alveolata</taxon>
        <taxon>Apicomplexa</taxon>
        <taxon>Conoidasida</taxon>
        <taxon>Coccidia</taxon>
        <taxon>Eucoccidiorida</taxon>
        <taxon>Eimeriorina</taxon>
        <taxon>Eimeriidae</taxon>
        <taxon>Eimeria</taxon>
    </lineage>
</organism>
<reference evidence="3" key="1">
    <citation type="submission" date="2013-10" db="EMBL/GenBank/DDBJ databases">
        <title>Genomic analysis of the causative agents of coccidiosis in chickens.</title>
        <authorList>
            <person name="Reid A.J."/>
            <person name="Blake D."/>
            <person name="Billington K."/>
            <person name="Browne H."/>
            <person name="Dunn M."/>
            <person name="Hung S."/>
            <person name="Kawahara F."/>
            <person name="Miranda-Saavedra D."/>
            <person name="Mourier T."/>
            <person name="Nagra H."/>
            <person name="Otto T.D."/>
            <person name="Rawlings N."/>
            <person name="Sanchez A."/>
            <person name="Sanders M."/>
            <person name="Subramaniam C."/>
            <person name="Tay Y."/>
            <person name="Dear P."/>
            <person name="Doerig C."/>
            <person name="Gruber A."/>
            <person name="Parkinson J."/>
            <person name="Shirley M."/>
            <person name="Wan K.L."/>
            <person name="Berriman M."/>
            <person name="Tomley F."/>
            <person name="Pain A."/>
        </authorList>
    </citation>
    <scope>NUCLEOTIDE SEQUENCE [LARGE SCALE GENOMIC DNA]</scope>
    <source>
        <strain evidence="3">Houghton</strain>
    </source>
</reference>
<sequence>MWLPRPYDCAHRISGAAFLGLCIAFVCDSFEGALGLSEVHFSAPSGSGSSTDARAAPNAAAIEVAAAAESVNKLRSQFLHYEGYEGSSRAAGGPSFSASRASVEVPGSPLGPLSPSRSPTGIPYYDGDSRDEEDSGESEGEGEGDALELQQEQQMGEGYGEGPFGLLRPQLSLQLVLWCILSGAIYFILKGATREDEKQKSLDVHKVMLRNTLQKLEADKTIVRSLESKLSEIRKEQQKLKGEATEIDKQLKAVVADLQEAAATAGLDGVTHVDEQPGKKLLHLQRGHTPKTSIALPGPLPGHDSACKENSTQLQLLLLNQGDTENNESTVRRCFQLLKRSKQQQQQKQQKEKQQGQGELVDAAELATPPTWYEDAVAEASLLPPADRPRGRIGSNRLLASSAQHRDHEQQQQQQQSGARQKAQERKVALLAAAGVMLLRQQQLEVDLRRIRNELQLLSADDEQQVKAEKEKCRNVMNLLQSVGATTKQWPSRIDALLLGNTKEEADARAVVRSVVATLSRVESTFRTRIYEEAFGGPVEVLGDPRWALDGSSHRGGIVGVTLESSLGPHEWGWRGDAASEALRALDKAHETLCEQLQQLRRAEGLKCKEQKLDTFASMTKELASSLEAIGKAVGGLQQQQLTAAVQQQQHAVTAAAHLRRQQSLMQALHQTNKWLEDVKMIFEKKSESSAVSKH</sequence>
<feature type="compositionally biased region" description="Low complexity" evidence="2">
    <location>
        <begin position="106"/>
        <end position="119"/>
    </location>
</feature>
<gene>
    <name evidence="3" type="ORF">ENH_00041840</name>
</gene>
<dbReference type="Proteomes" id="UP000030754">
    <property type="component" value="Unassembled WGS sequence"/>
</dbReference>
<evidence type="ECO:0000313" key="4">
    <source>
        <dbReference type="Proteomes" id="UP000030754"/>
    </source>
</evidence>
<evidence type="ECO:0000313" key="3">
    <source>
        <dbReference type="EMBL" id="CDJ67741.1"/>
    </source>
</evidence>
<accession>U6MUS3</accession>
<evidence type="ECO:0000256" key="1">
    <source>
        <dbReference type="SAM" id="Coils"/>
    </source>
</evidence>
<reference evidence="3" key="2">
    <citation type="submission" date="2013-10" db="EMBL/GenBank/DDBJ databases">
        <authorList>
            <person name="Aslett M."/>
        </authorList>
    </citation>
    <scope>NUCLEOTIDE SEQUENCE [LARGE SCALE GENOMIC DNA]</scope>
    <source>
        <strain evidence="3">Houghton</strain>
    </source>
</reference>
<dbReference type="EMBL" id="HG724771">
    <property type="protein sequence ID" value="CDJ67741.1"/>
    <property type="molecule type" value="Genomic_DNA"/>
</dbReference>
<evidence type="ECO:0000256" key="2">
    <source>
        <dbReference type="SAM" id="MobiDB-lite"/>
    </source>
</evidence>
<dbReference type="VEuPathDB" id="ToxoDB:ENH_00041840"/>
<dbReference type="RefSeq" id="XP_013436208.1">
    <property type="nucleotide sequence ID" value="XM_013580754.1"/>
</dbReference>
<keyword evidence="4" id="KW-1185">Reference proteome</keyword>